<comment type="similarity">
    <text evidence="1">Belongs to the 'phage' integrase family.</text>
</comment>
<dbReference type="Pfam" id="PF13102">
    <property type="entry name" value="Phage_int_SAM_5"/>
    <property type="match status" value="1"/>
</dbReference>
<dbReference type="Gene3D" id="1.10.150.130">
    <property type="match status" value="1"/>
</dbReference>
<dbReference type="PROSITE" id="PS51898">
    <property type="entry name" value="TYR_RECOMBINASE"/>
    <property type="match status" value="1"/>
</dbReference>
<keyword evidence="2" id="KW-0238">DNA-binding</keyword>
<dbReference type="AlphaFoldDB" id="A0AA96WSG5"/>
<evidence type="ECO:0000313" key="5">
    <source>
        <dbReference type="EMBL" id="WNZ45166.1"/>
    </source>
</evidence>
<dbReference type="InterPro" id="IPR013762">
    <property type="entry name" value="Integrase-like_cat_sf"/>
</dbReference>
<feature type="domain" description="Tyr recombinase" evidence="4">
    <location>
        <begin position="186"/>
        <end position="375"/>
    </location>
</feature>
<dbReference type="InterPro" id="IPR002104">
    <property type="entry name" value="Integrase_catalytic"/>
</dbReference>
<gene>
    <name evidence="5" type="ORF">Q2T42_25600</name>
</gene>
<evidence type="ECO:0000256" key="1">
    <source>
        <dbReference type="ARBA" id="ARBA00008857"/>
    </source>
</evidence>
<dbReference type="SUPFAM" id="SSF56349">
    <property type="entry name" value="DNA breaking-rejoining enzymes"/>
    <property type="match status" value="1"/>
</dbReference>
<dbReference type="InterPro" id="IPR010998">
    <property type="entry name" value="Integrase_recombinase_N"/>
</dbReference>
<dbReference type="EMBL" id="CP130144">
    <property type="protein sequence ID" value="WNZ45166.1"/>
    <property type="molecule type" value="Genomic_DNA"/>
</dbReference>
<dbReference type="GO" id="GO:0003677">
    <property type="term" value="F:DNA binding"/>
    <property type="evidence" value="ECO:0007669"/>
    <property type="project" value="UniProtKB-KW"/>
</dbReference>
<dbReference type="InterPro" id="IPR025269">
    <property type="entry name" value="SAM-like_dom"/>
</dbReference>
<protein>
    <submittedName>
        <fullName evidence="5">Tyrosine-type recombinase/integrase</fullName>
    </submittedName>
</protein>
<dbReference type="RefSeq" id="WP_316426900.1">
    <property type="nucleotide sequence ID" value="NZ_CP130144.1"/>
</dbReference>
<evidence type="ECO:0000259" key="4">
    <source>
        <dbReference type="PROSITE" id="PS51898"/>
    </source>
</evidence>
<dbReference type="PANTHER" id="PTHR30349">
    <property type="entry name" value="PHAGE INTEGRASE-RELATED"/>
    <property type="match status" value="1"/>
</dbReference>
<keyword evidence="3" id="KW-0233">DNA recombination</keyword>
<dbReference type="GO" id="GO:0006310">
    <property type="term" value="P:DNA recombination"/>
    <property type="evidence" value="ECO:0007669"/>
    <property type="project" value="UniProtKB-KW"/>
</dbReference>
<proteinExistence type="inferred from homology"/>
<dbReference type="GO" id="GO:0015074">
    <property type="term" value="P:DNA integration"/>
    <property type="evidence" value="ECO:0007669"/>
    <property type="project" value="InterPro"/>
</dbReference>
<reference evidence="5" key="1">
    <citation type="journal article" date="2023" name="Plants (Basel)">
        <title>Genomic Analysis of Leptolyngbya boryana CZ1 Reveals Efficient Carbon Fixation Modules.</title>
        <authorList>
            <person name="Bai X."/>
            <person name="Wang H."/>
            <person name="Cheng W."/>
            <person name="Wang J."/>
            <person name="Ma M."/>
            <person name="Hu H."/>
            <person name="Song Z."/>
            <person name="Ma H."/>
            <person name="Fan Y."/>
            <person name="Du C."/>
            <person name="Xu J."/>
        </authorList>
    </citation>
    <scope>NUCLEOTIDE SEQUENCE</scope>
    <source>
        <strain evidence="5">CZ1</strain>
    </source>
</reference>
<dbReference type="Pfam" id="PF00589">
    <property type="entry name" value="Phage_integrase"/>
    <property type="match status" value="1"/>
</dbReference>
<dbReference type="PANTHER" id="PTHR30349:SF64">
    <property type="entry name" value="PROPHAGE INTEGRASE INTD-RELATED"/>
    <property type="match status" value="1"/>
</dbReference>
<dbReference type="Gene3D" id="1.10.443.10">
    <property type="entry name" value="Intergrase catalytic core"/>
    <property type="match status" value="1"/>
</dbReference>
<evidence type="ECO:0000256" key="3">
    <source>
        <dbReference type="ARBA" id="ARBA00023172"/>
    </source>
</evidence>
<dbReference type="InterPro" id="IPR011010">
    <property type="entry name" value="DNA_brk_join_enz"/>
</dbReference>
<evidence type="ECO:0000256" key="2">
    <source>
        <dbReference type="ARBA" id="ARBA00023125"/>
    </source>
</evidence>
<organism evidence="5">
    <name type="scientific">Leptolyngbya boryana CZ1</name>
    <dbReference type="NCBI Taxonomy" id="3060204"/>
    <lineage>
        <taxon>Bacteria</taxon>
        <taxon>Bacillati</taxon>
        <taxon>Cyanobacteriota</taxon>
        <taxon>Cyanophyceae</taxon>
        <taxon>Leptolyngbyales</taxon>
        <taxon>Leptolyngbyaceae</taxon>
        <taxon>Leptolyngbya group</taxon>
        <taxon>Leptolyngbya</taxon>
    </lineage>
</organism>
<reference evidence="5" key="2">
    <citation type="submission" date="2023-07" db="EMBL/GenBank/DDBJ databases">
        <authorList>
            <person name="Bai X.-H."/>
            <person name="Wang H.-H."/>
            <person name="Wang J."/>
            <person name="Ma M.-Y."/>
            <person name="Hu H.-H."/>
            <person name="Song Z.-L."/>
            <person name="Ma H.-G."/>
            <person name="Fan Y."/>
            <person name="Du C.-Y."/>
            <person name="Xu J.-C."/>
        </authorList>
    </citation>
    <scope>NUCLEOTIDE SEQUENCE</scope>
    <source>
        <strain evidence="5">CZ1</strain>
    </source>
</reference>
<dbReference type="InterPro" id="IPR050090">
    <property type="entry name" value="Tyrosine_recombinase_XerCD"/>
</dbReference>
<name>A0AA96WSG5_LEPBY</name>
<sequence length="376" mass="43200">MIKVKVEVDKGSLRLRWTYPKGVRNALYVPGGMSEIAKNQAERRALEIESDILMGTYDFTLDRYRFHQAPLEIANLTVIALMEKYIEHKSHETKSESLEKYIATLQRVKEFYKPSVKAISVDLESAAKFRDWLKTLKNNQGLPLSNVTIKERLQILASCWSWAEVEKIVSSNPWKRVSRTVKKQKSQPKPLSPEEVLKVISTYQSDPYYSFYTDLVRLLLGTGARFGEVACLTWGDVSEDCDRIHFTKSFSRGATSPTTKNEKTGWVNLPKALQNLLKRRKLSRTSDKALLFPSSRDGSEIKDQTFRGTWIVILRKANIEYRKPYSTRSTLISYWLSQGEDPATIAQMTRTSVKMIYEHYAGSIKSDVVLPEMFED</sequence>
<accession>A0AA96WSG5</accession>